<accession>A0ABP6J3Y6</accession>
<keyword evidence="1" id="KW-0812">Transmembrane</keyword>
<evidence type="ECO:0000313" key="4">
    <source>
        <dbReference type="Proteomes" id="UP001500403"/>
    </source>
</evidence>
<keyword evidence="1" id="KW-1133">Transmembrane helix</keyword>
<comment type="caution">
    <text evidence="3">The sequence shown here is derived from an EMBL/GenBank/DDBJ whole genome shotgun (WGS) entry which is preliminary data.</text>
</comment>
<feature type="transmembrane region" description="Helical" evidence="1">
    <location>
        <begin position="52"/>
        <end position="75"/>
    </location>
</feature>
<proteinExistence type="predicted"/>
<dbReference type="RefSeq" id="WP_344488584.1">
    <property type="nucleotide sequence ID" value="NZ_BAAAUD010000001.1"/>
</dbReference>
<feature type="transmembrane region" description="Helical" evidence="1">
    <location>
        <begin position="103"/>
        <end position="127"/>
    </location>
</feature>
<evidence type="ECO:0000259" key="2">
    <source>
        <dbReference type="Pfam" id="PF14219"/>
    </source>
</evidence>
<reference evidence="4" key="1">
    <citation type="journal article" date="2019" name="Int. J. Syst. Evol. Microbiol.">
        <title>The Global Catalogue of Microorganisms (GCM) 10K type strain sequencing project: providing services to taxonomists for standard genome sequencing and annotation.</title>
        <authorList>
            <consortium name="The Broad Institute Genomics Platform"/>
            <consortium name="The Broad Institute Genome Sequencing Center for Infectious Disease"/>
            <person name="Wu L."/>
            <person name="Ma J."/>
        </authorList>
    </citation>
    <scope>NUCLEOTIDE SEQUENCE [LARGE SCALE GENOMIC DNA]</scope>
    <source>
        <strain evidence="4">JCM 9088</strain>
    </source>
</reference>
<dbReference type="Pfam" id="PF14219">
    <property type="entry name" value="DUF4328"/>
    <property type="match status" value="1"/>
</dbReference>
<evidence type="ECO:0000256" key="1">
    <source>
        <dbReference type="SAM" id="Phobius"/>
    </source>
</evidence>
<dbReference type="EMBL" id="BAAAUD010000001">
    <property type="protein sequence ID" value="GAA2920163.1"/>
    <property type="molecule type" value="Genomic_DNA"/>
</dbReference>
<evidence type="ECO:0000313" key="3">
    <source>
        <dbReference type="EMBL" id="GAA2920163.1"/>
    </source>
</evidence>
<keyword evidence="4" id="KW-1185">Reference proteome</keyword>
<feature type="transmembrane region" description="Helical" evidence="1">
    <location>
        <begin position="224"/>
        <end position="246"/>
    </location>
</feature>
<gene>
    <name evidence="3" type="ORF">GCM10010446_00180</name>
</gene>
<feature type="domain" description="DUF4328" evidence="2">
    <location>
        <begin position="91"/>
        <end position="251"/>
    </location>
</feature>
<dbReference type="Proteomes" id="UP001500403">
    <property type="component" value="Unassembled WGS sequence"/>
</dbReference>
<protein>
    <recommendedName>
        <fullName evidence="2">DUF4328 domain-containing protein</fullName>
    </recommendedName>
</protein>
<name>A0ABP6J3Y6_9ACTN</name>
<organism evidence="3 4">
    <name type="scientific">Streptomyces enissocaesilis</name>
    <dbReference type="NCBI Taxonomy" id="332589"/>
    <lineage>
        <taxon>Bacteria</taxon>
        <taxon>Bacillati</taxon>
        <taxon>Actinomycetota</taxon>
        <taxon>Actinomycetes</taxon>
        <taxon>Kitasatosporales</taxon>
        <taxon>Streptomycetaceae</taxon>
        <taxon>Streptomyces</taxon>
        <taxon>Streptomyces rochei group</taxon>
    </lineage>
</organism>
<sequence length="270" mass="28938">MLCANCGTTRATAGEGLCDGCVTAAAHAPLPPPAPAVPVSGPVAVLRSPVGLSYAVTALLGAVVAADCFDLFALFRSRGQWAELASEGFSAVSDEDIDRAQTLLVWASQVGVPLVLVTGIVFIVWFFRVRRNAGVFAPDLQRRGAGWAIGSWFVPIGNFWLPRGIAVDVWAASRRDPYGLESAKREPKLVLDLWWTAWVASKLYAGFATYRYNKAEAPGEIRDALDLLITADLIDIAAAVLAILFVRALTRMQHLRATTPSPVSTDMATP</sequence>
<keyword evidence="1" id="KW-0472">Membrane</keyword>
<dbReference type="InterPro" id="IPR025565">
    <property type="entry name" value="DUF4328"/>
</dbReference>
<feature type="transmembrane region" description="Helical" evidence="1">
    <location>
        <begin position="193"/>
        <end position="212"/>
    </location>
</feature>